<dbReference type="EMBL" id="CM023475">
    <property type="protein sequence ID" value="KAH7945256.1"/>
    <property type="molecule type" value="Genomic_DNA"/>
</dbReference>
<accession>A0ACB8CJX1</accession>
<proteinExistence type="predicted"/>
<reference evidence="1" key="1">
    <citation type="submission" date="2020-05" db="EMBL/GenBank/DDBJ databases">
        <title>Large-scale comparative analyses of tick genomes elucidate their genetic diversity and vector capacities.</title>
        <authorList>
            <person name="Jia N."/>
            <person name="Wang J."/>
            <person name="Shi W."/>
            <person name="Du L."/>
            <person name="Sun Y."/>
            <person name="Zhan W."/>
            <person name="Jiang J."/>
            <person name="Wang Q."/>
            <person name="Zhang B."/>
            <person name="Ji P."/>
            <person name="Sakyi L.B."/>
            <person name="Cui X."/>
            <person name="Yuan T."/>
            <person name="Jiang B."/>
            <person name="Yang W."/>
            <person name="Lam T.T.-Y."/>
            <person name="Chang Q."/>
            <person name="Ding S."/>
            <person name="Wang X."/>
            <person name="Zhu J."/>
            <person name="Ruan X."/>
            <person name="Zhao L."/>
            <person name="Wei J."/>
            <person name="Que T."/>
            <person name="Du C."/>
            <person name="Cheng J."/>
            <person name="Dai P."/>
            <person name="Han X."/>
            <person name="Huang E."/>
            <person name="Gao Y."/>
            <person name="Liu J."/>
            <person name="Shao H."/>
            <person name="Ye R."/>
            <person name="Li L."/>
            <person name="Wei W."/>
            <person name="Wang X."/>
            <person name="Wang C."/>
            <person name="Yang T."/>
            <person name="Huo Q."/>
            <person name="Li W."/>
            <person name="Guo W."/>
            <person name="Chen H."/>
            <person name="Zhou L."/>
            <person name="Ni X."/>
            <person name="Tian J."/>
            <person name="Zhou Y."/>
            <person name="Sheng Y."/>
            <person name="Liu T."/>
            <person name="Pan Y."/>
            <person name="Xia L."/>
            <person name="Li J."/>
            <person name="Zhao F."/>
            <person name="Cao W."/>
        </authorList>
    </citation>
    <scope>NUCLEOTIDE SEQUENCE</scope>
    <source>
        <strain evidence="1">Dsil-2018</strain>
    </source>
</reference>
<protein>
    <submittedName>
        <fullName evidence="1">Uncharacterized protein</fullName>
    </submittedName>
</protein>
<comment type="caution">
    <text evidence="1">The sequence shown here is derived from an EMBL/GenBank/DDBJ whole genome shotgun (WGS) entry which is preliminary data.</text>
</comment>
<organism evidence="1 2">
    <name type="scientific">Dermacentor silvarum</name>
    <name type="common">Tick</name>
    <dbReference type="NCBI Taxonomy" id="543639"/>
    <lineage>
        <taxon>Eukaryota</taxon>
        <taxon>Metazoa</taxon>
        <taxon>Ecdysozoa</taxon>
        <taxon>Arthropoda</taxon>
        <taxon>Chelicerata</taxon>
        <taxon>Arachnida</taxon>
        <taxon>Acari</taxon>
        <taxon>Parasitiformes</taxon>
        <taxon>Ixodida</taxon>
        <taxon>Ixodoidea</taxon>
        <taxon>Ixodidae</taxon>
        <taxon>Rhipicephalinae</taxon>
        <taxon>Dermacentor</taxon>
    </lineage>
</organism>
<keyword evidence="2" id="KW-1185">Reference proteome</keyword>
<dbReference type="Proteomes" id="UP000821865">
    <property type="component" value="Chromosome 6"/>
</dbReference>
<gene>
    <name evidence="1" type="ORF">HPB49_008670</name>
</gene>
<name>A0ACB8CJX1_DERSI</name>
<sequence length="205" mass="23377">MKTCENRKSRRRSFESRTTLRHHLSTLPSSQPVPGGNWSQDNSQDELIPGQERRLQAQPLCRGTSKSNGQDSFEQVKLRDTRKRPVKGQIIQKISDRFPGVVVAKRWNDQRQRRQCHGLRALGTHARGGGHVLEPSRSSLAQCDALTRRRRGHCVLSLTGFTDSNSHPSRESRLLFVFRGCFACRRTSLHEKIDKTIQANKTQNV</sequence>
<evidence type="ECO:0000313" key="1">
    <source>
        <dbReference type="EMBL" id="KAH7945256.1"/>
    </source>
</evidence>
<evidence type="ECO:0000313" key="2">
    <source>
        <dbReference type="Proteomes" id="UP000821865"/>
    </source>
</evidence>